<dbReference type="Gene3D" id="3.10.350.10">
    <property type="entry name" value="LysM domain"/>
    <property type="match status" value="1"/>
</dbReference>
<name>A0A7W9PEG2_9NOCA</name>
<comment type="caution">
    <text evidence="3">The sequence shown here is derived from an EMBL/GenBank/DDBJ whole genome shotgun (WGS) entry which is preliminary data.</text>
</comment>
<dbReference type="Gene3D" id="2.90.10.10">
    <property type="entry name" value="Bulb-type lectin domain"/>
    <property type="match status" value="2"/>
</dbReference>
<dbReference type="RefSeq" id="WP_040750663.1">
    <property type="nucleotide sequence ID" value="NZ_JACHIT010000001.1"/>
</dbReference>
<dbReference type="InterPro" id="IPR018392">
    <property type="entry name" value="LysM"/>
</dbReference>
<keyword evidence="4" id="KW-1185">Reference proteome</keyword>
<dbReference type="InterPro" id="IPR001480">
    <property type="entry name" value="Bulb-type_lectin_dom"/>
</dbReference>
<dbReference type="InterPro" id="IPR052196">
    <property type="entry name" value="Bact_Kbp"/>
</dbReference>
<dbReference type="InterPro" id="IPR036779">
    <property type="entry name" value="LysM_dom_sf"/>
</dbReference>
<dbReference type="PROSITE" id="PS50927">
    <property type="entry name" value="BULB_LECTIN"/>
    <property type="match status" value="1"/>
</dbReference>
<dbReference type="PANTHER" id="PTHR34700">
    <property type="entry name" value="POTASSIUM BINDING PROTEIN KBP"/>
    <property type="match status" value="1"/>
</dbReference>
<feature type="domain" description="LysM" evidence="2">
    <location>
        <begin position="139"/>
        <end position="186"/>
    </location>
</feature>
<dbReference type="InterPro" id="IPR036426">
    <property type="entry name" value="Bulb-type_lectin_dom_sf"/>
</dbReference>
<dbReference type="PROSITE" id="PS51782">
    <property type="entry name" value="LYSM"/>
    <property type="match status" value="1"/>
</dbReference>
<dbReference type="CDD" id="cd00118">
    <property type="entry name" value="LysM"/>
    <property type="match status" value="1"/>
</dbReference>
<dbReference type="SUPFAM" id="SSF51110">
    <property type="entry name" value="alpha-D-mannose-specific plant lectins"/>
    <property type="match status" value="1"/>
</dbReference>
<evidence type="ECO:0000259" key="2">
    <source>
        <dbReference type="PROSITE" id="PS51782"/>
    </source>
</evidence>
<dbReference type="EMBL" id="JACHIT010000001">
    <property type="protein sequence ID" value="MBB5914617.1"/>
    <property type="molecule type" value="Genomic_DNA"/>
</dbReference>
<sequence length="187" mass="19873">MGDTLNVGDELGLGQSLQGGAYTLTLQNDGNLVLSEPGGVVWATSTHDQGVRRAVLQDDGNFVLYKDDGAAWSTETNGKQVDRLVLQSDRNIVMYGPDGSPVWASETHTDTPIVVEEAEMTSAEPAMAEAAPPPPPEARTYTVEPGDTLWAIAERFYGDGNRYLDIAGASGIDNPDAIDVGQVLNIP</sequence>
<evidence type="ECO:0000313" key="3">
    <source>
        <dbReference type="EMBL" id="MBB5914617.1"/>
    </source>
</evidence>
<dbReference type="SMART" id="SM00108">
    <property type="entry name" value="B_lectin"/>
    <property type="match status" value="1"/>
</dbReference>
<dbReference type="SMART" id="SM00257">
    <property type="entry name" value="LysM"/>
    <property type="match status" value="1"/>
</dbReference>
<organism evidence="3 4">
    <name type="scientific">Nocardia transvalensis</name>
    <dbReference type="NCBI Taxonomy" id="37333"/>
    <lineage>
        <taxon>Bacteria</taxon>
        <taxon>Bacillati</taxon>
        <taxon>Actinomycetota</taxon>
        <taxon>Actinomycetes</taxon>
        <taxon>Mycobacteriales</taxon>
        <taxon>Nocardiaceae</taxon>
        <taxon>Nocardia</taxon>
    </lineage>
</organism>
<protein>
    <recommendedName>
        <fullName evidence="5">LysM domain-containing protein</fullName>
    </recommendedName>
</protein>
<dbReference type="SUPFAM" id="SSF54106">
    <property type="entry name" value="LysM domain"/>
    <property type="match status" value="1"/>
</dbReference>
<dbReference type="AlphaFoldDB" id="A0A7W9PEG2"/>
<reference evidence="3 4" key="1">
    <citation type="submission" date="2020-08" db="EMBL/GenBank/DDBJ databases">
        <title>Sequencing the genomes of 1000 actinobacteria strains.</title>
        <authorList>
            <person name="Klenk H.-P."/>
        </authorList>
    </citation>
    <scope>NUCLEOTIDE SEQUENCE [LARGE SCALE GENOMIC DNA]</scope>
    <source>
        <strain evidence="3 4">DSM 43582</strain>
    </source>
</reference>
<dbReference type="Proteomes" id="UP000540412">
    <property type="component" value="Unassembled WGS sequence"/>
</dbReference>
<feature type="domain" description="Bulb-type lectin" evidence="1">
    <location>
        <begin position="1"/>
        <end position="107"/>
    </location>
</feature>
<evidence type="ECO:0000313" key="4">
    <source>
        <dbReference type="Proteomes" id="UP000540412"/>
    </source>
</evidence>
<dbReference type="Pfam" id="PF01476">
    <property type="entry name" value="LysM"/>
    <property type="match status" value="1"/>
</dbReference>
<accession>A0A7W9PEG2</accession>
<proteinExistence type="predicted"/>
<dbReference type="PANTHER" id="PTHR34700:SF4">
    <property type="entry name" value="PHAGE-LIKE ELEMENT PBSX PROTEIN XKDP"/>
    <property type="match status" value="1"/>
</dbReference>
<evidence type="ECO:0008006" key="5">
    <source>
        <dbReference type="Google" id="ProtNLM"/>
    </source>
</evidence>
<gene>
    <name evidence="3" type="ORF">BJY24_003484</name>
</gene>
<evidence type="ECO:0000259" key="1">
    <source>
        <dbReference type="PROSITE" id="PS50927"/>
    </source>
</evidence>